<feature type="region of interest" description="Disordered" evidence="1">
    <location>
        <begin position="30"/>
        <end position="64"/>
    </location>
</feature>
<evidence type="ECO:0000313" key="3">
    <source>
        <dbReference type="Proteomes" id="UP000182227"/>
    </source>
</evidence>
<evidence type="ECO:0000256" key="1">
    <source>
        <dbReference type="SAM" id="MobiDB-lite"/>
    </source>
</evidence>
<reference evidence="2 3" key="1">
    <citation type="submission" date="2015-03" db="EMBL/GenBank/DDBJ databases">
        <authorList>
            <person name="Murphy D."/>
        </authorList>
    </citation>
    <scope>NUCLEOTIDE SEQUENCE [LARGE SCALE GENOMIC DNA]</scope>
    <source>
        <strain evidence="2 3">D16</strain>
    </source>
</reference>
<accession>A0A0U1DZ67</accession>
<name>A0A0U1DZ67_9MYCO</name>
<proteinExistence type="predicted"/>
<evidence type="ECO:0000313" key="2">
    <source>
        <dbReference type="EMBL" id="CQD25353.1"/>
    </source>
</evidence>
<sequence length="64" mass="7177">MSQPTCQVCNLTLPTATTSELCDDCQDGITHTKPPEPTRHLRVIHSGKDDPGDYYPGYHQRRHG</sequence>
<dbReference type="AlphaFoldDB" id="A0A0U1DZ67"/>
<dbReference type="EMBL" id="CTEF01000011">
    <property type="protein sequence ID" value="CQD25353.1"/>
    <property type="molecule type" value="Genomic_DNA"/>
</dbReference>
<gene>
    <name evidence="2" type="ORF">BN970_07155</name>
</gene>
<dbReference type="Proteomes" id="UP000182227">
    <property type="component" value="Unassembled WGS sequence"/>
</dbReference>
<protein>
    <submittedName>
        <fullName evidence="2">Uncharacterized protein</fullName>
    </submittedName>
</protein>
<organism evidence="2 3">
    <name type="scientific">Mycolicibacterium conceptionense</name>
    <dbReference type="NCBI Taxonomy" id="451644"/>
    <lineage>
        <taxon>Bacteria</taxon>
        <taxon>Bacillati</taxon>
        <taxon>Actinomycetota</taxon>
        <taxon>Actinomycetes</taxon>
        <taxon>Mycobacteriales</taxon>
        <taxon>Mycobacteriaceae</taxon>
        <taxon>Mycolicibacterium</taxon>
    </lineage>
</organism>